<accession>A0A8B6H2W7</accession>
<keyword evidence="3 12" id="KW-0245">EGF-like domain</keyword>
<dbReference type="PANTHER" id="PTHR12916:SF13">
    <property type="entry name" value="SUSHI, VON WILLEBRAND FACTOR TYPE A, EGF AND PENTRAXIN DOMAIN-CONTAINING PROTEIN 1-LIKE"/>
    <property type="match status" value="1"/>
</dbReference>
<dbReference type="CDD" id="cd00054">
    <property type="entry name" value="EGF_CA"/>
    <property type="match status" value="4"/>
</dbReference>
<dbReference type="Proteomes" id="UP000596742">
    <property type="component" value="Unassembled WGS sequence"/>
</dbReference>
<feature type="disulfide bond" evidence="12">
    <location>
        <begin position="527"/>
        <end position="536"/>
    </location>
</feature>
<dbReference type="EMBL" id="UYJE01009357">
    <property type="protein sequence ID" value="VDI72702.1"/>
    <property type="molecule type" value="Genomic_DNA"/>
</dbReference>
<dbReference type="OrthoDB" id="430340at2759"/>
<feature type="domain" description="EGF-like" evidence="15">
    <location>
        <begin position="463"/>
        <end position="499"/>
    </location>
</feature>
<keyword evidence="5 14" id="KW-0732">Signal</keyword>
<evidence type="ECO:0000256" key="11">
    <source>
        <dbReference type="ARBA" id="ARBA00023180"/>
    </source>
</evidence>
<sequence>MNIAVVFLVQLNLLVVYGSHFRGGTVRWKYLGDGNKVEFKYSLSWAHGQGSAPSWKAVNLMDNSTLSIGSGNYSVVANNSAENWERGEATFIYNFPSKGPYRVRFTGGAWISLGYGSGGNWNIQTIVDLNNRSDTHNPNYSPSTFSRAIYRVQYRCKVRIQIPVIDVDGDTVRCRWSTSTEAASISKLLPNAVLNEKKCMIEFSALPGSNYTLNNWYAVALTMEDYPNTTINIGGKVYTPHTPITSVPLQFLLRVEASTGSCNDKPVFITPTPSEGTLAVLKASQTLNVKFYIQSNNSLRTADVDGPSGLSKSNIKPDDHRRPNTWLVEVTWRPTKSDQGTHIICASAEDQFWKLSDTRCINVIAWDMNECASTPCQHGGACLDLVNNYRCHCSSGFNGFNCETDIDECMSNPCMNSATCTDLVDGYTCTCIRGYTGTHCQLDIWYICFFNVPLISCLSNGLDIDECYNIPCYNNGTCVDGIDSWTCQCRQGFKGVHCQTGIDHCSSSPCLHDGDCINGLDSYTCQCGDPWHGDRCEFKEVNRTEVCTDLEYSECSCHISTLSPIKRKSYTLISGLTGLLIGLLLTVIYYIGWTLCITDHLNKVGPTENIISGTDLQSDNPSIQKTMRTSNQIEEVPRQCECFVDHSGYDHFQRFDKSLKSRFKFHCRHQKNLSSENTLVISSVS</sequence>
<feature type="domain" description="EGF-like" evidence="15">
    <location>
        <begin position="501"/>
        <end position="537"/>
    </location>
</feature>
<feature type="transmembrane region" description="Helical" evidence="13">
    <location>
        <begin position="570"/>
        <end position="593"/>
    </location>
</feature>
<dbReference type="Pfam" id="PF00008">
    <property type="entry name" value="EGF"/>
    <property type="match status" value="4"/>
</dbReference>
<evidence type="ECO:0000256" key="4">
    <source>
        <dbReference type="ARBA" id="ARBA00022692"/>
    </source>
</evidence>
<dbReference type="FunFam" id="2.10.25.10:FF:000391">
    <property type="entry name" value="Weary, isoform C"/>
    <property type="match status" value="1"/>
</dbReference>
<comment type="subcellular location">
    <subcellularLocation>
        <location evidence="1">Cell membrane</location>
        <topology evidence="1">Single-pass type I membrane protein</topology>
    </subcellularLocation>
</comment>
<dbReference type="AlphaFoldDB" id="A0A8B6H2W7"/>
<dbReference type="PROSITE" id="PS50026">
    <property type="entry name" value="EGF_3"/>
    <property type="match status" value="4"/>
</dbReference>
<feature type="chain" id="PRO_5032580317" description="EGF-like domain-containing protein" evidence="14">
    <location>
        <begin position="19"/>
        <end position="685"/>
    </location>
</feature>
<dbReference type="PROSITE" id="PS00022">
    <property type="entry name" value="EGF_1"/>
    <property type="match status" value="4"/>
</dbReference>
<feature type="domain" description="EGF-like" evidence="15">
    <location>
        <begin position="367"/>
        <end position="403"/>
    </location>
</feature>
<feature type="disulfide bond" evidence="12">
    <location>
        <begin position="431"/>
        <end position="440"/>
    </location>
</feature>
<evidence type="ECO:0000259" key="15">
    <source>
        <dbReference type="PROSITE" id="PS50026"/>
    </source>
</evidence>
<feature type="disulfide bond" evidence="12">
    <location>
        <begin position="393"/>
        <end position="402"/>
    </location>
</feature>
<dbReference type="GO" id="GO:0005509">
    <property type="term" value="F:calcium ion binding"/>
    <property type="evidence" value="ECO:0007669"/>
    <property type="project" value="InterPro"/>
</dbReference>
<dbReference type="InterPro" id="IPR018097">
    <property type="entry name" value="EGF_Ca-bd_CS"/>
</dbReference>
<dbReference type="PROSITE" id="PS01186">
    <property type="entry name" value="EGF_2"/>
    <property type="match status" value="4"/>
</dbReference>
<dbReference type="GO" id="GO:0007219">
    <property type="term" value="P:Notch signaling pathway"/>
    <property type="evidence" value="ECO:0007669"/>
    <property type="project" value="TreeGrafter"/>
</dbReference>
<evidence type="ECO:0000256" key="6">
    <source>
        <dbReference type="ARBA" id="ARBA00022737"/>
    </source>
</evidence>
<dbReference type="InterPro" id="IPR000152">
    <property type="entry name" value="EGF-type_Asp/Asn_hydroxyl_site"/>
</dbReference>
<keyword evidence="11" id="KW-0325">Glycoprotein</keyword>
<keyword evidence="8 13" id="KW-1133">Transmembrane helix</keyword>
<dbReference type="SMART" id="SM00181">
    <property type="entry name" value="EGF"/>
    <property type="match status" value="4"/>
</dbReference>
<dbReference type="FunFam" id="2.10.25.10:FF:000143">
    <property type="entry name" value="Protein crumbs 1"/>
    <property type="match status" value="1"/>
</dbReference>
<dbReference type="PROSITE" id="PS01187">
    <property type="entry name" value="EGF_CA"/>
    <property type="match status" value="1"/>
</dbReference>
<dbReference type="PROSITE" id="PS00010">
    <property type="entry name" value="ASX_HYDROXYL"/>
    <property type="match status" value="3"/>
</dbReference>
<dbReference type="GO" id="GO:0005886">
    <property type="term" value="C:plasma membrane"/>
    <property type="evidence" value="ECO:0007669"/>
    <property type="project" value="UniProtKB-SubCell"/>
</dbReference>
<gene>
    <name evidence="16" type="ORF">MGAL_10B014037</name>
</gene>
<dbReference type="GO" id="GO:0005112">
    <property type="term" value="F:Notch binding"/>
    <property type="evidence" value="ECO:0007669"/>
    <property type="project" value="TreeGrafter"/>
</dbReference>
<keyword evidence="4 13" id="KW-0812">Transmembrane</keyword>
<dbReference type="GO" id="GO:0120025">
    <property type="term" value="C:plasma membrane bounded cell projection"/>
    <property type="evidence" value="ECO:0007669"/>
    <property type="project" value="UniProtKB-ARBA"/>
</dbReference>
<evidence type="ECO:0000256" key="3">
    <source>
        <dbReference type="ARBA" id="ARBA00022536"/>
    </source>
</evidence>
<dbReference type="PRINTS" id="PR00010">
    <property type="entry name" value="EGFBLOOD"/>
</dbReference>
<keyword evidence="10 12" id="KW-1015">Disulfide bond</keyword>
<keyword evidence="6" id="KW-0677">Repeat</keyword>
<keyword evidence="9 13" id="KW-0472">Membrane</keyword>
<dbReference type="Gene3D" id="2.10.25.10">
    <property type="entry name" value="Laminin"/>
    <property type="match status" value="4"/>
</dbReference>
<evidence type="ECO:0000256" key="10">
    <source>
        <dbReference type="ARBA" id="ARBA00023157"/>
    </source>
</evidence>
<feature type="disulfide bond" evidence="12">
    <location>
        <begin position="489"/>
        <end position="498"/>
    </location>
</feature>
<dbReference type="FunFam" id="2.10.25.10:FF:000247">
    <property type="entry name" value="Delta/notch like EGF repeat containing"/>
    <property type="match status" value="1"/>
</dbReference>
<name>A0A8B6H2W7_MYTGA</name>
<evidence type="ECO:0000256" key="7">
    <source>
        <dbReference type="ARBA" id="ARBA00022837"/>
    </source>
</evidence>
<evidence type="ECO:0000256" key="14">
    <source>
        <dbReference type="SAM" id="SignalP"/>
    </source>
</evidence>
<protein>
    <recommendedName>
        <fullName evidence="15">EGF-like domain-containing protein</fullName>
    </recommendedName>
</protein>
<keyword evidence="7" id="KW-0106">Calcium</keyword>
<keyword evidence="2" id="KW-1003">Cell membrane</keyword>
<evidence type="ECO:0000256" key="12">
    <source>
        <dbReference type="PROSITE-ProRule" id="PRU00076"/>
    </source>
</evidence>
<proteinExistence type="predicted"/>
<dbReference type="InterPro" id="IPR000742">
    <property type="entry name" value="EGF"/>
</dbReference>
<comment type="caution">
    <text evidence="16">The sequence shown here is derived from an EMBL/GenBank/DDBJ whole genome shotgun (WGS) entry which is preliminary data.</text>
</comment>
<organism evidence="16 17">
    <name type="scientific">Mytilus galloprovincialis</name>
    <name type="common">Mediterranean mussel</name>
    <dbReference type="NCBI Taxonomy" id="29158"/>
    <lineage>
        <taxon>Eukaryota</taxon>
        <taxon>Metazoa</taxon>
        <taxon>Spiralia</taxon>
        <taxon>Lophotrochozoa</taxon>
        <taxon>Mollusca</taxon>
        <taxon>Bivalvia</taxon>
        <taxon>Autobranchia</taxon>
        <taxon>Pteriomorphia</taxon>
        <taxon>Mytilida</taxon>
        <taxon>Mytiloidea</taxon>
        <taxon>Mytilidae</taxon>
        <taxon>Mytilinae</taxon>
        <taxon>Mytilus</taxon>
    </lineage>
</organism>
<evidence type="ECO:0000313" key="16">
    <source>
        <dbReference type="EMBL" id="VDI72702.1"/>
    </source>
</evidence>
<evidence type="ECO:0000313" key="17">
    <source>
        <dbReference type="Proteomes" id="UP000596742"/>
    </source>
</evidence>
<evidence type="ECO:0000256" key="9">
    <source>
        <dbReference type="ARBA" id="ARBA00023136"/>
    </source>
</evidence>
<dbReference type="InterPro" id="IPR001881">
    <property type="entry name" value="EGF-like_Ca-bd_dom"/>
</dbReference>
<reference evidence="16" key="1">
    <citation type="submission" date="2018-11" db="EMBL/GenBank/DDBJ databases">
        <authorList>
            <person name="Alioto T."/>
            <person name="Alioto T."/>
        </authorList>
    </citation>
    <scope>NUCLEOTIDE SEQUENCE</scope>
</reference>
<keyword evidence="17" id="KW-1185">Reference proteome</keyword>
<evidence type="ECO:0000256" key="13">
    <source>
        <dbReference type="SAM" id="Phobius"/>
    </source>
</evidence>
<evidence type="ECO:0000256" key="8">
    <source>
        <dbReference type="ARBA" id="ARBA00022989"/>
    </source>
</evidence>
<evidence type="ECO:0000256" key="1">
    <source>
        <dbReference type="ARBA" id="ARBA00004251"/>
    </source>
</evidence>
<dbReference type="SMART" id="SM00179">
    <property type="entry name" value="EGF_CA"/>
    <property type="match status" value="4"/>
</dbReference>
<dbReference type="SUPFAM" id="SSF57196">
    <property type="entry name" value="EGF/Laminin"/>
    <property type="match status" value="4"/>
</dbReference>
<feature type="domain" description="EGF-like" evidence="15">
    <location>
        <begin position="405"/>
        <end position="441"/>
    </location>
</feature>
<dbReference type="FunFam" id="2.10.25.10:FF:000122">
    <property type="entry name" value="Protein crumbs homolog 2"/>
    <property type="match status" value="1"/>
</dbReference>
<comment type="caution">
    <text evidence="12">Lacks conserved residue(s) required for the propagation of feature annotation.</text>
</comment>
<evidence type="ECO:0000256" key="5">
    <source>
        <dbReference type="ARBA" id="ARBA00022729"/>
    </source>
</evidence>
<evidence type="ECO:0000256" key="2">
    <source>
        <dbReference type="ARBA" id="ARBA00022475"/>
    </source>
</evidence>
<feature type="signal peptide" evidence="14">
    <location>
        <begin position="1"/>
        <end position="18"/>
    </location>
</feature>
<dbReference type="GO" id="GO:0007399">
    <property type="term" value="P:nervous system development"/>
    <property type="evidence" value="ECO:0007669"/>
    <property type="project" value="UniProtKB-ARBA"/>
</dbReference>
<dbReference type="PANTHER" id="PTHR12916">
    <property type="entry name" value="CYTOCHROME C OXIDASE POLYPEPTIDE VIC-2"/>
    <property type="match status" value="1"/>
</dbReference>